<keyword evidence="8" id="KW-0493">Microtubule</keyword>
<accession>A0AA39RB54</accession>
<dbReference type="GO" id="GO:0051301">
    <property type="term" value="P:cell division"/>
    <property type="evidence" value="ECO:0007669"/>
    <property type="project" value="UniProtKB-KW"/>
</dbReference>
<evidence type="ECO:0000256" key="1">
    <source>
        <dbReference type="ARBA" id="ARBA00004123"/>
    </source>
</evidence>
<dbReference type="GO" id="GO:0008608">
    <property type="term" value="P:attachment of spindle microtubules to kinetochore"/>
    <property type="evidence" value="ECO:0007669"/>
    <property type="project" value="InterPro"/>
</dbReference>
<keyword evidence="6" id="KW-0963">Cytoplasm</keyword>
<keyword evidence="7" id="KW-0132">Cell division</keyword>
<evidence type="ECO:0000256" key="12">
    <source>
        <dbReference type="ARBA" id="ARBA00023054"/>
    </source>
</evidence>
<evidence type="ECO:0000256" key="3">
    <source>
        <dbReference type="ARBA" id="ARBA00004629"/>
    </source>
</evidence>
<dbReference type="InterPro" id="IPR013966">
    <property type="entry name" value="Spc34"/>
</dbReference>
<comment type="subcellular location">
    <subcellularLocation>
        <location evidence="3">Chromosome</location>
        <location evidence="3">Centromere</location>
        <location evidence="3">Kinetochore</location>
    </subcellularLocation>
    <subcellularLocation>
        <location evidence="2">Cytoplasm</location>
        <location evidence="2">Cytoskeleton</location>
        <location evidence="2">Spindle</location>
    </subcellularLocation>
    <subcellularLocation>
        <location evidence="1">Nucleus</location>
    </subcellularLocation>
</comment>
<evidence type="ECO:0000313" key="21">
    <source>
        <dbReference type="Proteomes" id="UP001166286"/>
    </source>
</evidence>
<name>A0AA39RB54_9LECA</name>
<keyword evidence="13" id="KW-0206">Cytoskeleton</keyword>
<dbReference type="GO" id="GO:0042729">
    <property type="term" value="C:DASH complex"/>
    <property type="evidence" value="ECO:0007669"/>
    <property type="project" value="InterPro"/>
</dbReference>
<gene>
    <name evidence="20" type="ORF">JMJ35_000093</name>
</gene>
<sequence length="256" mass="28524">MTLLENHLEQIALSSAAIAELPFPSPKIFTNALLHSHEITALIRDTEAHERALFTIGPSDQISRSSTASIARRSTVHGLNGAGEHYTNSGGLMRTHRSGSAVATLLGGELGEQIRREGAKESKERGEVDVNLLLKGAEKLCGVYPISGASERIALLRSRYEQLNSSISRYEGTISKQMAQLVKINKHKDHEGIYDDVEDDEYIDENVEEAEGPEELHVTEEDLRREDEEIRELEKKKRALEDRVSGMERDLGGLRR</sequence>
<evidence type="ECO:0000256" key="13">
    <source>
        <dbReference type="ARBA" id="ARBA00023212"/>
    </source>
</evidence>
<protein>
    <recommendedName>
        <fullName evidence="17">DASH complex subunit SPC34</fullName>
    </recommendedName>
    <alternativeName>
        <fullName evidence="18">Outer kinetochore protein SPC34</fullName>
    </alternativeName>
</protein>
<proteinExistence type="inferred from homology"/>
<keyword evidence="11" id="KW-0995">Kinetochore</keyword>
<evidence type="ECO:0000313" key="20">
    <source>
        <dbReference type="EMBL" id="KAK0516938.1"/>
    </source>
</evidence>
<evidence type="ECO:0000256" key="11">
    <source>
        <dbReference type="ARBA" id="ARBA00022838"/>
    </source>
</evidence>
<evidence type="ECO:0000256" key="5">
    <source>
        <dbReference type="ARBA" id="ARBA00022454"/>
    </source>
</evidence>
<comment type="similarity">
    <text evidence="4">Belongs to the DASH complex SPC34 family.</text>
</comment>
<evidence type="ECO:0000256" key="9">
    <source>
        <dbReference type="ARBA" id="ARBA00022776"/>
    </source>
</evidence>
<keyword evidence="16" id="KW-0137">Centromere</keyword>
<reference evidence="20" key="1">
    <citation type="submission" date="2023-03" db="EMBL/GenBank/DDBJ databases">
        <title>Complete genome of Cladonia borealis.</title>
        <authorList>
            <person name="Park H."/>
        </authorList>
    </citation>
    <scope>NUCLEOTIDE SEQUENCE</scope>
    <source>
        <strain evidence="20">ANT050790</strain>
    </source>
</reference>
<evidence type="ECO:0000256" key="14">
    <source>
        <dbReference type="ARBA" id="ARBA00023242"/>
    </source>
</evidence>
<evidence type="ECO:0000256" key="7">
    <source>
        <dbReference type="ARBA" id="ARBA00022618"/>
    </source>
</evidence>
<evidence type="ECO:0000256" key="6">
    <source>
        <dbReference type="ARBA" id="ARBA00022490"/>
    </source>
</evidence>
<evidence type="ECO:0000256" key="18">
    <source>
        <dbReference type="ARBA" id="ARBA00044346"/>
    </source>
</evidence>
<evidence type="ECO:0000256" key="8">
    <source>
        <dbReference type="ARBA" id="ARBA00022701"/>
    </source>
</evidence>
<keyword evidence="21" id="KW-1185">Reference proteome</keyword>
<comment type="caution">
    <text evidence="20">The sequence shown here is derived from an EMBL/GenBank/DDBJ whole genome shotgun (WGS) entry which is preliminary data.</text>
</comment>
<organism evidence="20 21">
    <name type="scientific">Cladonia borealis</name>
    <dbReference type="NCBI Taxonomy" id="184061"/>
    <lineage>
        <taxon>Eukaryota</taxon>
        <taxon>Fungi</taxon>
        <taxon>Dikarya</taxon>
        <taxon>Ascomycota</taxon>
        <taxon>Pezizomycotina</taxon>
        <taxon>Lecanoromycetes</taxon>
        <taxon>OSLEUM clade</taxon>
        <taxon>Lecanoromycetidae</taxon>
        <taxon>Lecanorales</taxon>
        <taxon>Lecanorineae</taxon>
        <taxon>Cladoniaceae</taxon>
        <taxon>Cladonia</taxon>
    </lineage>
</organism>
<keyword evidence="9" id="KW-0498">Mitosis</keyword>
<evidence type="ECO:0000256" key="16">
    <source>
        <dbReference type="ARBA" id="ARBA00023328"/>
    </source>
</evidence>
<evidence type="ECO:0000256" key="17">
    <source>
        <dbReference type="ARBA" id="ARBA00044112"/>
    </source>
</evidence>
<keyword evidence="10" id="KW-0159">Chromosome partition</keyword>
<keyword evidence="12" id="KW-0175">Coiled coil</keyword>
<dbReference type="GO" id="GO:0005876">
    <property type="term" value="C:spindle microtubule"/>
    <property type="evidence" value="ECO:0007669"/>
    <property type="project" value="InterPro"/>
</dbReference>
<evidence type="ECO:0000256" key="19">
    <source>
        <dbReference type="SAM" id="MobiDB-lite"/>
    </source>
</evidence>
<dbReference type="Proteomes" id="UP001166286">
    <property type="component" value="Unassembled WGS sequence"/>
</dbReference>
<evidence type="ECO:0000256" key="10">
    <source>
        <dbReference type="ARBA" id="ARBA00022829"/>
    </source>
</evidence>
<keyword evidence="14" id="KW-0539">Nucleus</keyword>
<keyword evidence="15" id="KW-0131">Cell cycle</keyword>
<keyword evidence="5" id="KW-0158">Chromosome</keyword>
<evidence type="ECO:0000256" key="2">
    <source>
        <dbReference type="ARBA" id="ARBA00004186"/>
    </source>
</evidence>
<dbReference type="AlphaFoldDB" id="A0AA39RB54"/>
<evidence type="ECO:0000256" key="4">
    <source>
        <dbReference type="ARBA" id="ARBA00008491"/>
    </source>
</evidence>
<feature type="compositionally biased region" description="Basic and acidic residues" evidence="19">
    <location>
        <begin position="214"/>
        <end position="229"/>
    </location>
</feature>
<dbReference type="Pfam" id="PF08657">
    <property type="entry name" value="DASH_Spc34"/>
    <property type="match status" value="2"/>
</dbReference>
<dbReference type="EMBL" id="JAFEKC020000001">
    <property type="protein sequence ID" value="KAK0516938.1"/>
    <property type="molecule type" value="Genomic_DNA"/>
</dbReference>
<evidence type="ECO:0000256" key="15">
    <source>
        <dbReference type="ARBA" id="ARBA00023306"/>
    </source>
</evidence>
<feature type="region of interest" description="Disordered" evidence="19">
    <location>
        <begin position="209"/>
        <end position="229"/>
    </location>
</feature>